<dbReference type="Proteomes" id="UP001150266">
    <property type="component" value="Unassembled WGS sequence"/>
</dbReference>
<dbReference type="GO" id="GO:0005737">
    <property type="term" value="C:cytoplasm"/>
    <property type="evidence" value="ECO:0007669"/>
    <property type="project" value="TreeGrafter"/>
</dbReference>
<keyword evidence="3 4" id="KW-0408">Iron</keyword>
<accession>A0A9W9DYW0</accession>
<dbReference type="GO" id="GO:0019441">
    <property type="term" value="P:L-tryptophan catabolic process to kynurenine"/>
    <property type="evidence" value="ECO:0007669"/>
    <property type="project" value="InterPro"/>
</dbReference>
<name>A0A9W9DYW0_9AGAR</name>
<feature type="compositionally biased region" description="Polar residues" evidence="5">
    <location>
        <begin position="11"/>
        <end position="22"/>
    </location>
</feature>
<proteinExistence type="inferred from homology"/>
<evidence type="ECO:0000256" key="4">
    <source>
        <dbReference type="PIRSR" id="PIRSR600898-1"/>
    </source>
</evidence>
<evidence type="ECO:0000256" key="3">
    <source>
        <dbReference type="ARBA" id="ARBA00023004"/>
    </source>
</evidence>
<dbReference type="EMBL" id="JAOTPV010000001">
    <property type="protein sequence ID" value="KAJ4490541.1"/>
    <property type="molecule type" value="Genomic_DNA"/>
</dbReference>
<dbReference type="GO" id="GO:0046872">
    <property type="term" value="F:metal ion binding"/>
    <property type="evidence" value="ECO:0007669"/>
    <property type="project" value="UniProtKB-KW"/>
</dbReference>
<dbReference type="AlphaFoldDB" id="A0A9W9DYW0"/>
<dbReference type="OrthoDB" id="540174at2759"/>
<dbReference type="GO" id="GO:0020037">
    <property type="term" value="F:heme binding"/>
    <property type="evidence" value="ECO:0007669"/>
    <property type="project" value="InterPro"/>
</dbReference>
<dbReference type="PANTHER" id="PTHR28657:SF5">
    <property type="entry name" value="INDOLEAMINE 2,3-DIOXYGENASE"/>
    <property type="match status" value="1"/>
</dbReference>
<evidence type="ECO:0000256" key="2">
    <source>
        <dbReference type="ARBA" id="ARBA00022723"/>
    </source>
</evidence>
<evidence type="ECO:0000313" key="6">
    <source>
        <dbReference type="EMBL" id="KAJ4490541.1"/>
    </source>
</evidence>
<dbReference type="InterPro" id="IPR000898">
    <property type="entry name" value="Indolamine_dOase"/>
</dbReference>
<dbReference type="SUPFAM" id="SSF140959">
    <property type="entry name" value="Indolic compounds 2,3-dioxygenase-like"/>
    <property type="match status" value="1"/>
</dbReference>
<keyword evidence="4" id="KW-0349">Heme</keyword>
<feature type="region of interest" description="Disordered" evidence="5">
    <location>
        <begin position="1"/>
        <end position="22"/>
    </location>
</feature>
<keyword evidence="2 4" id="KW-0479">Metal-binding</keyword>
<keyword evidence="7" id="KW-1185">Reference proteome</keyword>
<evidence type="ECO:0000256" key="5">
    <source>
        <dbReference type="SAM" id="MobiDB-lite"/>
    </source>
</evidence>
<reference evidence="6" key="1">
    <citation type="submission" date="2022-08" db="EMBL/GenBank/DDBJ databases">
        <title>A Global Phylogenomic Analysis of the Shiitake Genus Lentinula.</title>
        <authorList>
            <consortium name="DOE Joint Genome Institute"/>
            <person name="Sierra-Patev S."/>
            <person name="Min B."/>
            <person name="Naranjo-Ortiz M."/>
            <person name="Looney B."/>
            <person name="Konkel Z."/>
            <person name="Slot J.C."/>
            <person name="Sakamoto Y."/>
            <person name="Steenwyk J.L."/>
            <person name="Rokas A."/>
            <person name="Carro J."/>
            <person name="Camarero S."/>
            <person name="Ferreira P."/>
            <person name="Molpeceres G."/>
            <person name="Ruiz-Duenas F.J."/>
            <person name="Serrano A."/>
            <person name="Henrissat B."/>
            <person name="Drula E."/>
            <person name="Hughes K.W."/>
            <person name="Mata J.L."/>
            <person name="Ishikawa N.K."/>
            <person name="Vargas-Isla R."/>
            <person name="Ushijima S."/>
            <person name="Smith C.A."/>
            <person name="Ahrendt S."/>
            <person name="Andreopoulos W."/>
            <person name="He G."/>
            <person name="Labutti K."/>
            <person name="Lipzen A."/>
            <person name="Ng V."/>
            <person name="Riley R."/>
            <person name="Sandor L."/>
            <person name="Barry K."/>
            <person name="Martinez A.T."/>
            <person name="Xiao Y."/>
            <person name="Gibbons J.G."/>
            <person name="Terashima K."/>
            <person name="Grigoriev I.V."/>
            <person name="Hibbett D.S."/>
        </authorList>
    </citation>
    <scope>NUCLEOTIDE SEQUENCE</scope>
    <source>
        <strain evidence="6">JLM2183</strain>
    </source>
</reference>
<dbReference type="GO" id="GO:0033754">
    <property type="term" value="F:indoleamine 2,3-dioxygenase activity"/>
    <property type="evidence" value="ECO:0007669"/>
    <property type="project" value="TreeGrafter"/>
</dbReference>
<protein>
    <submittedName>
        <fullName evidence="6">Indoleamine 2,3-dioxygenase</fullName>
    </submittedName>
</protein>
<comment type="similarity">
    <text evidence="1">Belongs to the indoleamine 2,3-dioxygenase family.</text>
</comment>
<feature type="binding site" description="proximal binding residue" evidence="4">
    <location>
        <position position="414"/>
    </location>
    <ligand>
        <name>heme b</name>
        <dbReference type="ChEBI" id="CHEBI:60344"/>
    </ligand>
    <ligandPart>
        <name>Fe</name>
        <dbReference type="ChEBI" id="CHEBI:18248"/>
    </ligandPart>
</feature>
<dbReference type="PANTHER" id="PTHR28657">
    <property type="entry name" value="INDOLEAMINE 2,3-DIOXYGENASE"/>
    <property type="match status" value="1"/>
</dbReference>
<evidence type="ECO:0000313" key="7">
    <source>
        <dbReference type="Proteomes" id="UP001150266"/>
    </source>
</evidence>
<evidence type="ECO:0000256" key="1">
    <source>
        <dbReference type="ARBA" id="ARBA00007119"/>
    </source>
</evidence>
<sequence length="490" mass="54900">MHFLSLPRPANTPSFGTKPVTSTPAIVDTTTLAAHDFDVDPRTGFMPPQPPLERLFSECIRYEVWEEVLDEAMKGGLKLADGDMEEEERNNNELWRKRVREMEILRINGLVQSEIMLRRAHHVLAWILHFYVHTTPTFDSAIHIPPSLTLPLLQVGRELQLPPVLTYSDDVLYNWAYDGDKGTDDDKDTSNDKGTSNDKDTINPNNLRILTSFTSTASESHFYLTSARIEIIGVRALKVMQLMMDELFVGDAIAVKRIARWLDALGGILGEMQAELNNMYSGCDPRVFYEEIRPWFNGVDVDRPWIFQGISLDPTLTIPTELSGPSAGQSSLIHALDLFLGLSTFSHSLHGTNSFLSRMQLYMPRHHRNFLIHLQRLQIPIHDHTTQHKTRYALHLLTAYNSCITSLKHFRDAHFVLVARYIIGPAARERGLKGAKGGEEEGEGEERLKGTGGTYLAQFLKNVRDSTKDAVIQIRGGGGGGGGGVGFPES</sequence>
<dbReference type="Pfam" id="PF01231">
    <property type="entry name" value="IDO"/>
    <property type="match status" value="1"/>
</dbReference>
<comment type="caution">
    <text evidence="6">The sequence shown here is derived from an EMBL/GenBank/DDBJ whole genome shotgun (WGS) entry which is preliminary data.</text>
</comment>
<dbReference type="InterPro" id="IPR037217">
    <property type="entry name" value="Trp/Indoleamine_2_3_dOase-like"/>
</dbReference>
<dbReference type="GO" id="GO:0034354">
    <property type="term" value="P:'de novo' NAD+ biosynthetic process from L-tryptophan"/>
    <property type="evidence" value="ECO:0007669"/>
    <property type="project" value="TreeGrafter"/>
</dbReference>
<organism evidence="6 7">
    <name type="scientific">Lentinula aciculospora</name>
    <dbReference type="NCBI Taxonomy" id="153920"/>
    <lineage>
        <taxon>Eukaryota</taxon>
        <taxon>Fungi</taxon>
        <taxon>Dikarya</taxon>
        <taxon>Basidiomycota</taxon>
        <taxon>Agaricomycotina</taxon>
        <taxon>Agaricomycetes</taxon>
        <taxon>Agaricomycetidae</taxon>
        <taxon>Agaricales</taxon>
        <taxon>Marasmiineae</taxon>
        <taxon>Omphalotaceae</taxon>
        <taxon>Lentinula</taxon>
    </lineage>
</organism>
<dbReference type="Gene3D" id="1.20.58.480">
    <property type="match status" value="1"/>
</dbReference>
<gene>
    <name evidence="6" type="ORF">J3R30DRAFT_3361670</name>
</gene>